<feature type="non-terminal residue" evidence="1">
    <location>
        <position position="1"/>
    </location>
</feature>
<sequence length="78" mass="9189">FNDKNEIQYISNNHEINKVILTALKDLDDTFFVEHSNSEKTNSVLNNDNNKEILDINLDRLNKFEFIEVSDNYIKDVI</sequence>
<dbReference type="Proteomes" id="UP000789702">
    <property type="component" value="Unassembled WGS sequence"/>
</dbReference>
<comment type="caution">
    <text evidence="1">The sequence shown here is derived from an EMBL/GenBank/DDBJ whole genome shotgun (WGS) entry which is preliminary data.</text>
</comment>
<dbReference type="EMBL" id="CAJVPU010030833">
    <property type="protein sequence ID" value="CAG8715161.1"/>
    <property type="molecule type" value="Genomic_DNA"/>
</dbReference>
<keyword evidence="2" id="KW-1185">Reference proteome</keyword>
<name>A0ACA9PMD7_9GLOM</name>
<evidence type="ECO:0000313" key="2">
    <source>
        <dbReference type="Proteomes" id="UP000789702"/>
    </source>
</evidence>
<proteinExistence type="predicted"/>
<evidence type="ECO:0000313" key="1">
    <source>
        <dbReference type="EMBL" id="CAG8715161.1"/>
    </source>
</evidence>
<organism evidence="1 2">
    <name type="scientific">Dentiscutata heterogama</name>
    <dbReference type="NCBI Taxonomy" id="1316150"/>
    <lineage>
        <taxon>Eukaryota</taxon>
        <taxon>Fungi</taxon>
        <taxon>Fungi incertae sedis</taxon>
        <taxon>Mucoromycota</taxon>
        <taxon>Glomeromycotina</taxon>
        <taxon>Glomeromycetes</taxon>
        <taxon>Diversisporales</taxon>
        <taxon>Gigasporaceae</taxon>
        <taxon>Dentiscutata</taxon>
    </lineage>
</organism>
<protein>
    <submittedName>
        <fullName evidence="1">14685_t:CDS:1</fullName>
    </submittedName>
</protein>
<accession>A0ACA9PMD7</accession>
<reference evidence="1" key="1">
    <citation type="submission" date="2021-06" db="EMBL/GenBank/DDBJ databases">
        <authorList>
            <person name="Kallberg Y."/>
            <person name="Tangrot J."/>
            <person name="Rosling A."/>
        </authorList>
    </citation>
    <scope>NUCLEOTIDE SEQUENCE</scope>
    <source>
        <strain evidence="1">IL203A</strain>
    </source>
</reference>
<gene>
    <name evidence="1" type="ORF">DHETER_LOCUS12498</name>
</gene>